<evidence type="ECO:0000259" key="8">
    <source>
        <dbReference type="SMART" id="SM01005"/>
    </source>
</evidence>
<dbReference type="PATRIC" id="fig|1423786.4.peg.2904"/>
<feature type="binding site" evidence="5 7">
    <location>
        <position position="317"/>
    </location>
    <ligand>
        <name>substrate</name>
    </ligand>
</feature>
<evidence type="ECO:0000256" key="3">
    <source>
        <dbReference type="ARBA" id="ARBA00022898"/>
    </source>
</evidence>
<dbReference type="GO" id="GO:0030632">
    <property type="term" value="P:D-alanine biosynthetic process"/>
    <property type="evidence" value="ECO:0007669"/>
    <property type="project" value="UniProtKB-UniRule"/>
</dbReference>
<comment type="pathway">
    <text evidence="5">Amino-acid biosynthesis; D-alanine biosynthesis; D-alanine from L-alanine: step 1/1.</text>
</comment>
<dbReference type="SUPFAM" id="SSF50621">
    <property type="entry name" value="Alanine racemase C-terminal domain-like"/>
    <property type="match status" value="1"/>
</dbReference>
<evidence type="ECO:0000313" key="9">
    <source>
        <dbReference type="EMBL" id="KRM44880.1"/>
    </source>
</evidence>
<dbReference type="NCBIfam" id="TIGR00492">
    <property type="entry name" value="alr"/>
    <property type="match status" value="1"/>
</dbReference>
<dbReference type="RefSeq" id="WP_054733047.1">
    <property type="nucleotide sequence ID" value="NZ_AZFZ01000008.1"/>
</dbReference>
<organism evidence="9 10">
    <name type="scientific">Lentilactobacillus parafarraginis DSM 18390 = JCM 14109</name>
    <dbReference type="NCBI Taxonomy" id="1423786"/>
    <lineage>
        <taxon>Bacteria</taxon>
        <taxon>Bacillati</taxon>
        <taxon>Bacillota</taxon>
        <taxon>Bacilli</taxon>
        <taxon>Lactobacillales</taxon>
        <taxon>Lactobacillaceae</taxon>
        <taxon>Lentilactobacillus</taxon>
    </lineage>
</organism>
<keyword evidence="4 5" id="KW-0413">Isomerase</keyword>
<proteinExistence type="inferred from homology"/>
<dbReference type="InterPro" id="IPR001608">
    <property type="entry name" value="Ala_racemase_N"/>
</dbReference>
<feature type="binding site" evidence="5 7">
    <location>
        <position position="140"/>
    </location>
    <ligand>
        <name>substrate</name>
    </ligand>
</feature>
<dbReference type="FunFam" id="3.20.20.10:FF:000002">
    <property type="entry name" value="Alanine racemase"/>
    <property type="match status" value="1"/>
</dbReference>
<dbReference type="AlphaFoldDB" id="A0A0R1YR05"/>
<dbReference type="Gene3D" id="2.40.37.10">
    <property type="entry name" value="Lyase, Ornithine Decarboxylase, Chain A, domain 1"/>
    <property type="match status" value="1"/>
</dbReference>
<feature type="active site" description="Proton acceptor; specific for D-alanine" evidence="5">
    <location>
        <position position="40"/>
    </location>
</feature>
<dbReference type="Proteomes" id="UP000051010">
    <property type="component" value="Unassembled WGS sequence"/>
</dbReference>
<evidence type="ECO:0000256" key="4">
    <source>
        <dbReference type="ARBA" id="ARBA00023235"/>
    </source>
</evidence>
<dbReference type="PANTHER" id="PTHR30511:SF0">
    <property type="entry name" value="ALANINE RACEMASE, CATABOLIC-RELATED"/>
    <property type="match status" value="1"/>
</dbReference>
<dbReference type="InterPro" id="IPR009006">
    <property type="entry name" value="Ala_racemase/Decarboxylase_C"/>
</dbReference>
<comment type="catalytic activity">
    <reaction evidence="1 5">
        <text>L-alanine = D-alanine</text>
        <dbReference type="Rhea" id="RHEA:20249"/>
        <dbReference type="ChEBI" id="CHEBI:57416"/>
        <dbReference type="ChEBI" id="CHEBI:57972"/>
        <dbReference type="EC" id="5.1.1.1"/>
    </reaction>
</comment>
<sequence length="374" mass="40836">MTVGTLRNAQLVINQQAIFNNVKNAVQHTDDQTDLFIVLKANGYGHGAIQVARIAEKAGAKGFCVAILEEALELREAGFNEPILVLGITDPTLAPLAAENHIALTISATDWLEEAATAMAVDPRLPKLAIHVALDTGMGRIGFQTPAELTAGLETLQTHQDVFIFEGIFTHFATADSKDDAYFKKQYANFQELMAVVAHKPRYVHVANTATSLWHHVCGANMVRYGISTYGLNPSGREITKLPYDLHPALTFTAGLSYVKKIAKGKSVGYGATYTADEDQWIGTVPVGYADGFPRKMQGFSVLVDGQPCPIVGRVCMDQFMIRLPKSYAAGTTVTIIGKSGDRQVTVDDMADYIGTINYEVICEFGERLRRKYV</sequence>
<comment type="cofactor">
    <cofactor evidence="2 5 6">
        <name>pyridoxal 5'-phosphate</name>
        <dbReference type="ChEBI" id="CHEBI:597326"/>
    </cofactor>
</comment>
<gene>
    <name evidence="9" type="ORF">FD47_GL002760</name>
</gene>
<dbReference type="InterPro" id="IPR000821">
    <property type="entry name" value="Ala_racemase"/>
</dbReference>
<dbReference type="HAMAP" id="MF_01201">
    <property type="entry name" value="Ala_racemase"/>
    <property type="match status" value="1"/>
</dbReference>
<reference evidence="9 10" key="1">
    <citation type="journal article" date="2015" name="Genome Announc.">
        <title>Expanding the biotechnology potential of lactobacilli through comparative genomics of 213 strains and associated genera.</title>
        <authorList>
            <person name="Sun Z."/>
            <person name="Harris H.M."/>
            <person name="McCann A."/>
            <person name="Guo C."/>
            <person name="Argimon S."/>
            <person name="Zhang W."/>
            <person name="Yang X."/>
            <person name="Jeffery I.B."/>
            <person name="Cooney J.C."/>
            <person name="Kagawa T.F."/>
            <person name="Liu W."/>
            <person name="Song Y."/>
            <person name="Salvetti E."/>
            <person name="Wrobel A."/>
            <person name="Rasinkangas P."/>
            <person name="Parkhill J."/>
            <person name="Rea M.C."/>
            <person name="O'Sullivan O."/>
            <person name="Ritari J."/>
            <person name="Douillard F.P."/>
            <person name="Paul Ross R."/>
            <person name="Yang R."/>
            <person name="Briner A.E."/>
            <person name="Felis G.E."/>
            <person name="de Vos W.M."/>
            <person name="Barrangou R."/>
            <person name="Klaenhammer T.R."/>
            <person name="Caufield P.W."/>
            <person name="Cui Y."/>
            <person name="Zhang H."/>
            <person name="O'Toole P.W."/>
        </authorList>
    </citation>
    <scope>NUCLEOTIDE SEQUENCE [LARGE SCALE GENOMIC DNA]</scope>
    <source>
        <strain evidence="9 10">DSM 18390</strain>
    </source>
</reference>
<dbReference type="EMBL" id="AZFZ01000008">
    <property type="protein sequence ID" value="KRM44880.1"/>
    <property type="molecule type" value="Genomic_DNA"/>
</dbReference>
<evidence type="ECO:0000256" key="7">
    <source>
        <dbReference type="PIRSR" id="PIRSR600821-52"/>
    </source>
</evidence>
<dbReference type="Pfam" id="PF01168">
    <property type="entry name" value="Ala_racemase_N"/>
    <property type="match status" value="1"/>
</dbReference>
<comment type="caution">
    <text evidence="9">The sequence shown here is derived from an EMBL/GenBank/DDBJ whole genome shotgun (WGS) entry which is preliminary data.</text>
</comment>
<dbReference type="PRINTS" id="PR00992">
    <property type="entry name" value="ALARACEMASE"/>
</dbReference>
<evidence type="ECO:0000256" key="5">
    <source>
        <dbReference type="HAMAP-Rule" id="MF_01201"/>
    </source>
</evidence>
<accession>A0A0R1YR05</accession>
<keyword evidence="3 5" id="KW-0663">Pyridoxal phosphate</keyword>
<evidence type="ECO:0000256" key="1">
    <source>
        <dbReference type="ARBA" id="ARBA00000316"/>
    </source>
</evidence>
<dbReference type="GO" id="GO:0009252">
    <property type="term" value="P:peptidoglycan biosynthetic process"/>
    <property type="evidence" value="ECO:0007669"/>
    <property type="project" value="TreeGrafter"/>
</dbReference>
<comment type="similarity">
    <text evidence="5">Belongs to the alanine racemase family.</text>
</comment>
<dbReference type="EC" id="5.1.1.1" evidence="5"/>
<comment type="function">
    <text evidence="5">Catalyzes the interconversion of L-alanine and D-alanine. May also act on other amino acids.</text>
</comment>
<dbReference type="GO" id="GO:0005829">
    <property type="term" value="C:cytosol"/>
    <property type="evidence" value="ECO:0007669"/>
    <property type="project" value="TreeGrafter"/>
</dbReference>
<dbReference type="PANTHER" id="PTHR30511">
    <property type="entry name" value="ALANINE RACEMASE"/>
    <property type="match status" value="1"/>
</dbReference>
<dbReference type="Gene3D" id="3.20.20.10">
    <property type="entry name" value="Alanine racemase"/>
    <property type="match status" value="1"/>
</dbReference>
<dbReference type="SMART" id="SM01005">
    <property type="entry name" value="Ala_racemase_C"/>
    <property type="match status" value="1"/>
</dbReference>
<protein>
    <recommendedName>
        <fullName evidence="5">Alanine racemase</fullName>
        <ecNumber evidence="5">5.1.1.1</ecNumber>
    </recommendedName>
</protein>
<dbReference type="InterPro" id="IPR011079">
    <property type="entry name" value="Ala_racemase_C"/>
</dbReference>
<feature type="modified residue" description="N6-(pyridoxal phosphate)lysine" evidence="5 6">
    <location>
        <position position="40"/>
    </location>
</feature>
<evidence type="ECO:0000256" key="2">
    <source>
        <dbReference type="ARBA" id="ARBA00001933"/>
    </source>
</evidence>
<dbReference type="UniPathway" id="UPA00042">
    <property type="reaction ID" value="UER00497"/>
</dbReference>
<name>A0A0R1YR05_9LACO</name>
<evidence type="ECO:0000313" key="10">
    <source>
        <dbReference type="Proteomes" id="UP000051010"/>
    </source>
</evidence>
<evidence type="ECO:0000256" key="6">
    <source>
        <dbReference type="PIRSR" id="PIRSR600821-50"/>
    </source>
</evidence>
<dbReference type="Pfam" id="PF00842">
    <property type="entry name" value="Ala_racemase_C"/>
    <property type="match status" value="1"/>
</dbReference>
<dbReference type="GO" id="GO:0008784">
    <property type="term" value="F:alanine racemase activity"/>
    <property type="evidence" value="ECO:0007669"/>
    <property type="project" value="UniProtKB-UniRule"/>
</dbReference>
<feature type="active site" description="Proton acceptor; specific for L-alanine" evidence="5">
    <location>
        <position position="270"/>
    </location>
</feature>
<dbReference type="FunFam" id="2.40.37.10:FF:000006">
    <property type="entry name" value="Alanine racemase"/>
    <property type="match status" value="1"/>
</dbReference>
<dbReference type="CDD" id="cd00430">
    <property type="entry name" value="PLPDE_III_AR"/>
    <property type="match status" value="1"/>
</dbReference>
<dbReference type="GO" id="GO:0030170">
    <property type="term" value="F:pyridoxal phosphate binding"/>
    <property type="evidence" value="ECO:0007669"/>
    <property type="project" value="UniProtKB-UniRule"/>
</dbReference>
<dbReference type="InterPro" id="IPR029066">
    <property type="entry name" value="PLP-binding_barrel"/>
</dbReference>
<feature type="domain" description="Alanine racemase C-terminal" evidence="8">
    <location>
        <begin position="249"/>
        <end position="374"/>
    </location>
</feature>
<dbReference type="SUPFAM" id="SSF51419">
    <property type="entry name" value="PLP-binding barrel"/>
    <property type="match status" value="1"/>
</dbReference>